<dbReference type="Proteomes" id="UP001177744">
    <property type="component" value="Unassembled WGS sequence"/>
</dbReference>
<evidence type="ECO:0000313" key="12">
    <source>
        <dbReference type="Proteomes" id="UP001177744"/>
    </source>
</evidence>
<dbReference type="InterPro" id="IPR036179">
    <property type="entry name" value="Ig-like_dom_sf"/>
</dbReference>
<keyword evidence="12" id="KW-1185">Reference proteome</keyword>
<evidence type="ECO:0000256" key="6">
    <source>
        <dbReference type="ARBA" id="ARBA00022989"/>
    </source>
</evidence>
<evidence type="ECO:0000256" key="4">
    <source>
        <dbReference type="ARBA" id="ARBA00022729"/>
    </source>
</evidence>
<dbReference type="PANTHER" id="PTHR11738:SF179">
    <property type="entry name" value="LEUKOCYTE IMMUNOGLOBULIN-LIKE RECEPTOR SUBFAMILY A MEMBER 5"/>
    <property type="match status" value="1"/>
</dbReference>
<evidence type="ECO:0000256" key="10">
    <source>
        <dbReference type="ARBA" id="ARBA00023319"/>
    </source>
</evidence>
<proteinExistence type="predicted"/>
<dbReference type="Gene3D" id="2.60.40.10">
    <property type="entry name" value="Immunoglobulins"/>
    <property type="match status" value="2"/>
</dbReference>
<evidence type="ECO:0000256" key="9">
    <source>
        <dbReference type="ARBA" id="ARBA00023180"/>
    </source>
</evidence>
<keyword evidence="4" id="KW-0732">Signal</keyword>
<accession>A0AA40LDS7</accession>
<keyword evidence="3" id="KW-0812">Transmembrane</keyword>
<dbReference type="GO" id="GO:0002764">
    <property type="term" value="P:immune response-regulating signaling pathway"/>
    <property type="evidence" value="ECO:0007669"/>
    <property type="project" value="TreeGrafter"/>
</dbReference>
<gene>
    <name evidence="11" type="ORF">QTO34_009914</name>
</gene>
<keyword evidence="9" id="KW-0325">Glycoprotein</keyword>
<comment type="caution">
    <text evidence="11">The sequence shown here is derived from an EMBL/GenBank/DDBJ whole genome shotgun (WGS) entry which is preliminary data.</text>
</comment>
<evidence type="ECO:0000256" key="7">
    <source>
        <dbReference type="ARBA" id="ARBA00023136"/>
    </source>
</evidence>
<dbReference type="EMBL" id="JAULJE010000021">
    <property type="protein sequence ID" value="KAK1329731.1"/>
    <property type="molecule type" value="Genomic_DNA"/>
</dbReference>
<sequence length="171" mass="18322">MTESDARRYHCYYYSPAGWSEASDPLELVVTGSYSRPSLSALPSPVVTSGRNVTLQCGSGQGFSRFILTKDGDHRLSWALDSQPQPSGQSQALFPVGPVTPATGGRSDAMAVIGTSPTCAHTEVTPWSSWFQAPLWTPAPYAQSSPPRLYLGWLGRDTDKKVGMALAGLAQ</sequence>
<keyword evidence="7" id="KW-0472">Membrane</keyword>
<name>A0AA40LDS7_CNENI</name>
<keyword evidence="6" id="KW-1133">Transmembrane helix</keyword>
<evidence type="ECO:0000313" key="11">
    <source>
        <dbReference type="EMBL" id="KAK1329731.1"/>
    </source>
</evidence>
<dbReference type="AlphaFoldDB" id="A0AA40LDS7"/>
<dbReference type="FunFam" id="2.60.40.10:FF:000049">
    <property type="entry name" value="Leukocyte immunoglobulin-like receptor subfamily B member 1"/>
    <property type="match status" value="1"/>
</dbReference>
<protein>
    <recommendedName>
        <fullName evidence="13">Leukocyte immunoglobulin-like receptor subfamily A member 6</fullName>
    </recommendedName>
</protein>
<dbReference type="InterPro" id="IPR013783">
    <property type="entry name" value="Ig-like_fold"/>
</dbReference>
<evidence type="ECO:0000256" key="2">
    <source>
        <dbReference type="ARBA" id="ARBA00022475"/>
    </source>
</evidence>
<keyword evidence="2" id="KW-1003">Cell membrane</keyword>
<keyword evidence="10" id="KW-0393">Immunoglobulin domain</keyword>
<dbReference type="SUPFAM" id="SSF48726">
    <property type="entry name" value="Immunoglobulin"/>
    <property type="match status" value="2"/>
</dbReference>
<dbReference type="PANTHER" id="PTHR11738">
    <property type="entry name" value="MHC CLASS I NK CELL RECEPTOR"/>
    <property type="match status" value="1"/>
</dbReference>
<keyword evidence="5" id="KW-0677">Repeat</keyword>
<evidence type="ECO:0000256" key="8">
    <source>
        <dbReference type="ARBA" id="ARBA00023157"/>
    </source>
</evidence>
<dbReference type="InterPro" id="IPR050412">
    <property type="entry name" value="Ig-like_Receptors_ImmuneReg"/>
</dbReference>
<reference evidence="11" key="1">
    <citation type="submission" date="2023-06" db="EMBL/GenBank/DDBJ databases">
        <title>Reference genome for the Northern bat (Eptesicus nilssonii), a most northern bat species.</title>
        <authorList>
            <person name="Laine V.N."/>
            <person name="Pulliainen A.T."/>
            <person name="Lilley T.M."/>
        </authorList>
    </citation>
    <scope>NUCLEOTIDE SEQUENCE</scope>
    <source>
        <strain evidence="11">BLF_Eptnil</strain>
        <tissue evidence="11">Kidney</tissue>
    </source>
</reference>
<keyword evidence="8" id="KW-1015">Disulfide bond</keyword>
<evidence type="ECO:0000256" key="1">
    <source>
        <dbReference type="ARBA" id="ARBA00004162"/>
    </source>
</evidence>
<organism evidence="11 12">
    <name type="scientific">Cnephaeus nilssonii</name>
    <name type="common">Northern bat</name>
    <name type="synonym">Eptesicus nilssonii</name>
    <dbReference type="NCBI Taxonomy" id="3371016"/>
    <lineage>
        <taxon>Eukaryota</taxon>
        <taxon>Metazoa</taxon>
        <taxon>Chordata</taxon>
        <taxon>Craniata</taxon>
        <taxon>Vertebrata</taxon>
        <taxon>Euteleostomi</taxon>
        <taxon>Mammalia</taxon>
        <taxon>Eutheria</taxon>
        <taxon>Laurasiatheria</taxon>
        <taxon>Chiroptera</taxon>
        <taxon>Yangochiroptera</taxon>
        <taxon>Vespertilionidae</taxon>
        <taxon>Cnephaeus</taxon>
    </lineage>
</organism>
<evidence type="ECO:0000256" key="3">
    <source>
        <dbReference type="ARBA" id="ARBA00022692"/>
    </source>
</evidence>
<dbReference type="GO" id="GO:0005886">
    <property type="term" value="C:plasma membrane"/>
    <property type="evidence" value="ECO:0007669"/>
    <property type="project" value="UniProtKB-SubCell"/>
</dbReference>
<evidence type="ECO:0008006" key="13">
    <source>
        <dbReference type="Google" id="ProtNLM"/>
    </source>
</evidence>
<evidence type="ECO:0000256" key="5">
    <source>
        <dbReference type="ARBA" id="ARBA00022737"/>
    </source>
</evidence>
<comment type="subcellular location">
    <subcellularLocation>
        <location evidence="1">Cell membrane</location>
        <topology evidence="1">Single-pass membrane protein</topology>
    </subcellularLocation>
</comment>